<evidence type="ECO:0000313" key="1">
    <source>
        <dbReference type="EMBL" id="SHJ69040.1"/>
    </source>
</evidence>
<organism evidence="1 2">
    <name type="scientific">Aequorivita viscosa</name>
    <dbReference type="NCBI Taxonomy" id="797419"/>
    <lineage>
        <taxon>Bacteria</taxon>
        <taxon>Pseudomonadati</taxon>
        <taxon>Bacteroidota</taxon>
        <taxon>Flavobacteriia</taxon>
        <taxon>Flavobacteriales</taxon>
        <taxon>Flavobacteriaceae</taxon>
        <taxon>Aequorivita</taxon>
    </lineage>
</organism>
<accession>A0A1M6LCU0</accession>
<dbReference type="RefSeq" id="WP_073220234.1">
    <property type="nucleotide sequence ID" value="NZ_FNNS01000001.1"/>
</dbReference>
<dbReference type="Proteomes" id="UP000184172">
    <property type="component" value="Unassembled WGS sequence"/>
</dbReference>
<dbReference type="AlphaFoldDB" id="A0A1M6LCU0"/>
<sequence>MSESKEETVRIYTGPVLMAEALVVRLEEIGIVPIVRDDQKNAVMFGSGSNYSGQIRVFVRADEVAKAKPIADVFIAETEE</sequence>
<dbReference type="OrthoDB" id="1149279at2"/>
<protein>
    <submittedName>
        <fullName evidence="1">Putative signal transducing protein</fullName>
    </submittedName>
</protein>
<reference evidence="2" key="1">
    <citation type="submission" date="2016-11" db="EMBL/GenBank/DDBJ databases">
        <authorList>
            <person name="Varghese N."/>
            <person name="Submissions S."/>
        </authorList>
    </citation>
    <scope>NUCLEOTIDE SEQUENCE [LARGE SCALE GENOMIC DNA]</scope>
    <source>
        <strain evidence="2">DSM 26349</strain>
    </source>
</reference>
<evidence type="ECO:0000313" key="2">
    <source>
        <dbReference type="Proteomes" id="UP000184172"/>
    </source>
</evidence>
<keyword evidence="2" id="KW-1185">Reference proteome</keyword>
<name>A0A1M6LCU0_9FLAO</name>
<gene>
    <name evidence="1" type="ORF">SAMN04487908_1231</name>
</gene>
<dbReference type="EMBL" id="FQYV01000023">
    <property type="protein sequence ID" value="SHJ69040.1"/>
    <property type="molecule type" value="Genomic_DNA"/>
</dbReference>
<proteinExistence type="predicted"/>